<evidence type="ECO:0000313" key="2">
    <source>
        <dbReference type="Proteomes" id="UP000239210"/>
    </source>
</evidence>
<dbReference type="EMBL" id="PVTG01000013">
    <property type="protein sequence ID" value="PRY47626.1"/>
    <property type="molecule type" value="Genomic_DNA"/>
</dbReference>
<proteinExistence type="predicted"/>
<reference evidence="1 2" key="1">
    <citation type="submission" date="2018-03" db="EMBL/GenBank/DDBJ databases">
        <title>Genomic Encyclopedia of Archaeal and Bacterial Type Strains, Phase II (KMG-II): from individual species to whole genera.</title>
        <authorList>
            <person name="Goeker M."/>
        </authorList>
    </citation>
    <scope>NUCLEOTIDE SEQUENCE [LARGE SCALE GENOMIC DNA]</scope>
    <source>
        <strain evidence="1 2">DSM 45416</strain>
    </source>
</reference>
<dbReference type="AlphaFoldDB" id="A0A2T0TPP7"/>
<protein>
    <submittedName>
        <fullName evidence="1">Uncharacterized protein</fullName>
    </submittedName>
</protein>
<organism evidence="1 2">
    <name type="scientific">Geodermatophilus tzadiensis</name>
    <dbReference type="NCBI Taxonomy" id="1137988"/>
    <lineage>
        <taxon>Bacteria</taxon>
        <taxon>Bacillati</taxon>
        <taxon>Actinomycetota</taxon>
        <taxon>Actinomycetes</taxon>
        <taxon>Geodermatophilales</taxon>
        <taxon>Geodermatophilaceae</taxon>
        <taxon>Geodermatophilus</taxon>
    </lineage>
</organism>
<sequence length="29" mass="3309">MTNNAWAYHWSLRGVIGALGALQKFIRPH</sequence>
<evidence type="ECO:0000313" key="1">
    <source>
        <dbReference type="EMBL" id="PRY47626.1"/>
    </source>
</evidence>
<accession>A0A2T0TPP7</accession>
<dbReference type="Proteomes" id="UP000239210">
    <property type="component" value="Unassembled WGS sequence"/>
</dbReference>
<keyword evidence="2" id="KW-1185">Reference proteome</keyword>
<name>A0A2T0TPP7_9ACTN</name>
<gene>
    <name evidence="1" type="ORF">LY71_113128</name>
</gene>
<comment type="caution">
    <text evidence="1">The sequence shown here is derived from an EMBL/GenBank/DDBJ whole genome shotgun (WGS) entry which is preliminary data.</text>
</comment>